<dbReference type="PANTHER" id="PTHR22930">
    <property type="match status" value="1"/>
</dbReference>
<gene>
    <name evidence="2" type="ORF">DFH08DRAFT_693145</name>
</gene>
<name>A0AAD7A977_9AGAR</name>
<proteinExistence type="predicted"/>
<dbReference type="PANTHER" id="PTHR22930:SF221">
    <property type="entry name" value="NUCLEASE HARBI1"/>
    <property type="match status" value="1"/>
</dbReference>
<dbReference type="AlphaFoldDB" id="A0AAD7A977"/>
<evidence type="ECO:0000313" key="3">
    <source>
        <dbReference type="Proteomes" id="UP001218218"/>
    </source>
</evidence>
<dbReference type="InterPro" id="IPR058353">
    <property type="entry name" value="DUF8040"/>
</dbReference>
<keyword evidence="3" id="KW-1185">Reference proteome</keyword>
<organism evidence="2 3">
    <name type="scientific">Mycena albidolilacea</name>
    <dbReference type="NCBI Taxonomy" id="1033008"/>
    <lineage>
        <taxon>Eukaryota</taxon>
        <taxon>Fungi</taxon>
        <taxon>Dikarya</taxon>
        <taxon>Basidiomycota</taxon>
        <taxon>Agaricomycotina</taxon>
        <taxon>Agaricomycetes</taxon>
        <taxon>Agaricomycetidae</taxon>
        <taxon>Agaricales</taxon>
        <taxon>Marasmiineae</taxon>
        <taxon>Mycenaceae</taxon>
        <taxon>Mycena</taxon>
    </lineage>
</organism>
<evidence type="ECO:0000259" key="1">
    <source>
        <dbReference type="Pfam" id="PF26138"/>
    </source>
</evidence>
<comment type="caution">
    <text evidence="2">The sequence shown here is derived from an EMBL/GenBank/DDBJ whole genome shotgun (WGS) entry which is preliminary data.</text>
</comment>
<protein>
    <recommendedName>
        <fullName evidence="1">DUF8040 domain-containing protein</fullName>
    </recommendedName>
</protein>
<evidence type="ECO:0000313" key="2">
    <source>
        <dbReference type="EMBL" id="KAJ7352556.1"/>
    </source>
</evidence>
<dbReference type="Pfam" id="PF26138">
    <property type="entry name" value="DUF8040"/>
    <property type="match status" value="1"/>
</dbReference>
<dbReference type="InterPro" id="IPR045249">
    <property type="entry name" value="HARBI1-like"/>
</dbReference>
<feature type="domain" description="DUF8040" evidence="1">
    <location>
        <begin position="1"/>
        <end position="70"/>
    </location>
</feature>
<sequence length="131" mass="14995">MAKHVFFRLSIELQTCCGLRSTKFVTADKKLATFLHFACIGCGTRVLQERFQRSAETIQNSIYSTLACLVGPFYTKHLHLPSNDSPPEIKKEPKFYPYFRNCRGAIDVSHFHAWVLLEAMACYRNLKGFIG</sequence>
<dbReference type="Proteomes" id="UP001218218">
    <property type="component" value="Unassembled WGS sequence"/>
</dbReference>
<dbReference type="EMBL" id="JARIHO010000012">
    <property type="protein sequence ID" value="KAJ7352556.1"/>
    <property type="molecule type" value="Genomic_DNA"/>
</dbReference>
<reference evidence="2" key="1">
    <citation type="submission" date="2023-03" db="EMBL/GenBank/DDBJ databases">
        <title>Massive genome expansion in bonnet fungi (Mycena s.s.) driven by repeated elements and novel gene families across ecological guilds.</title>
        <authorList>
            <consortium name="Lawrence Berkeley National Laboratory"/>
            <person name="Harder C.B."/>
            <person name="Miyauchi S."/>
            <person name="Viragh M."/>
            <person name="Kuo A."/>
            <person name="Thoen E."/>
            <person name="Andreopoulos B."/>
            <person name="Lu D."/>
            <person name="Skrede I."/>
            <person name="Drula E."/>
            <person name="Henrissat B."/>
            <person name="Morin E."/>
            <person name="Kohler A."/>
            <person name="Barry K."/>
            <person name="LaButti K."/>
            <person name="Morin E."/>
            <person name="Salamov A."/>
            <person name="Lipzen A."/>
            <person name="Mereny Z."/>
            <person name="Hegedus B."/>
            <person name="Baldrian P."/>
            <person name="Stursova M."/>
            <person name="Weitz H."/>
            <person name="Taylor A."/>
            <person name="Grigoriev I.V."/>
            <person name="Nagy L.G."/>
            <person name="Martin F."/>
            <person name="Kauserud H."/>
        </authorList>
    </citation>
    <scope>NUCLEOTIDE SEQUENCE</scope>
    <source>
        <strain evidence="2">CBHHK002</strain>
    </source>
</reference>
<accession>A0AAD7A977</accession>